<keyword evidence="2" id="KW-1185">Reference proteome</keyword>
<dbReference type="Proteomes" id="UP000305948">
    <property type="component" value="Unassembled WGS sequence"/>
</dbReference>
<name>A0A5C3MYY4_9AGAM</name>
<gene>
    <name evidence="1" type="ORF">OE88DRAFT_252987</name>
</gene>
<evidence type="ECO:0000313" key="1">
    <source>
        <dbReference type="EMBL" id="TFK50420.1"/>
    </source>
</evidence>
<sequence length="130" mass="15064">MFGLTVTCLRQQGGFQEDLRADEWGVDIPTIGSVYPDAANIIRYYNGLGVALERRGWTGRHHWLRRGWTIQETFLPYYLKKSRERVSVPCERGRSDVIRSSPKHAEHFESYAHAVPYIDSVLLRIKEVQS</sequence>
<proteinExistence type="predicted"/>
<accession>A0A5C3MYY4</accession>
<organism evidence="1 2">
    <name type="scientific">Heliocybe sulcata</name>
    <dbReference type="NCBI Taxonomy" id="5364"/>
    <lineage>
        <taxon>Eukaryota</taxon>
        <taxon>Fungi</taxon>
        <taxon>Dikarya</taxon>
        <taxon>Basidiomycota</taxon>
        <taxon>Agaricomycotina</taxon>
        <taxon>Agaricomycetes</taxon>
        <taxon>Gloeophyllales</taxon>
        <taxon>Gloeophyllaceae</taxon>
        <taxon>Heliocybe</taxon>
    </lineage>
</organism>
<dbReference type="AlphaFoldDB" id="A0A5C3MYY4"/>
<dbReference type="EMBL" id="ML213513">
    <property type="protein sequence ID" value="TFK50420.1"/>
    <property type="molecule type" value="Genomic_DNA"/>
</dbReference>
<protein>
    <submittedName>
        <fullName evidence="1">Uncharacterized protein</fullName>
    </submittedName>
</protein>
<evidence type="ECO:0000313" key="2">
    <source>
        <dbReference type="Proteomes" id="UP000305948"/>
    </source>
</evidence>
<dbReference type="OrthoDB" id="5418601at2759"/>
<reference evidence="1 2" key="1">
    <citation type="journal article" date="2019" name="Nat. Ecol. Evol.">
        <title>Megaphylogeny resolves global patterns of mushroom evolution.</title>
        <authorList>
            <person name="Varga T."/>
            <person name="Krizsan K."/>
            <person name="Foldi C."/>
            <person name="Dima B."/>
            <person name="Sanchez-Garcia M."/>
            <person name="Sanchez-Ramirez S."/>
            <person name="Szollosi G.J."/>
            <person name="Szarkandi J.G."/>
            <person name="Papp V."/>
            <person name="Albert L."/>
            <person name="Andreopoulos W."/>
            <person name="Angelini C."/>
            <person name="Antonin V."/>
            <person name="Barry K.W."/>
            <person name="Bougher N.L."/>
            <person name="Buchanan P."/>
            <person name="Buyck B."/>
            <person name="Bense V."/>
            <person name="Catcheside P."/>
            <person name="Chovatia M."/>
            <person name="Cooper J."/>
            <person name="Damon W."/>
            <person name="Desjardin D."/>
            <person name="Finy P."/>
            <person name="Geml J."/>
            <person name="Haridas S."/>
            <person name="Hughes K."/>
            <person name="Justo A."/>
            <person name="Karasinski D."/>
            <person name="Kautmanova I."/>
            <person name="Kiss B."/>
            <person name="Kocsube S."/>
            <person name="Kotiranta H."/>
            <person name="LaButti K.M."/>
            <person name="Lechner B.E."/>
            <person name="Liimatainen K."/>
            <person name="Lipzen A."/>
            <person name="Lukacs Z."/>
            <person name="Mihaltcheva S."/>
            <person name="Morgado L.N."/>
            <person name="Niskanen T."/>
            <person name="Noordeloos M.E."/>
            <person name="Ohm R.A."/>
            <person name="Ortiz-Santana B."/>
            <person name="Ovrebo C."/>
            <person name="Racz N."/>
            <person name="Riley R."/>
            <person name="Savchenko A."/>
            <person name="Shiryaev A."/>
            <person name="Soop K."/>
            <person name="Spirin V."/>
            <person name="Szebenyi C."/>
            <person name="Tomsovsky M."/>
            <person name="Tulloss R.E."/>
            <person name="Uehling J."/>
            <person name="Grigoriev I.V."/>
            <person name="Vagvolgyi C."/>
            <person name="Papp T."/>
            <person name="Martin F.M."/>
            <person name="Miettinen O."/>
            <person name="Hibbett D.S."/>
            <person name="Nagy L.G."/>
        </authorList>
    </citation>
    <scope>NUCLEOTIDE SEQUENCE [LARGE SCALE GENOMIC DNA]</scope>
    <source>
        <strain evidence="1 2">OMC1185</strain>
    </source>
</reference>